<evidence type="ECO:0000259" key="6">
    <source>
        <dbReference type="PROSITE" id="PS51649"/>
    </source>
</evidence>
<dbReference type="EMBL" id="NBSK02000003">
    <property type="protein sequence ID" value="KAJ0218959.1"/>
    <property type="molecule type" value="Genomic_DNA"/>
</dbReference>
<dbReference type="GO" id="GO:0048825">
    <property type="term" value="P:cotyledon development"/>
    <property type="evidence" value="ECO:0007669"/>
    <property type="project" value="EnsemblPlants"/>
</dbReference>
<keyword evidence="2" id="KW-0833">Ubl conjugation pathway</keyword>
<dbReference type="GO" id="GO:0009908">
    <property type="term" value="P:flower development"/>
    <property type="evidence" value="ECO:0007669"/>
    <property type="project" value="EnsemblPlants"/>
</dbReference>
<evidence type="ECO:0000256" key="4">
    <source>
        <dbReference type="SAM" id="MobiDB-lite"/>
    </source>
</evidence>
<protein>
    <recommendedName>
        <fullName evidence="9">NPH3 domain-containing protein</fullName>
    </recommendedName>
</protein>
<dbReference type="GO" id="GO:0010540">
    <property type="term" value="P:basipetal auxin transport"/>
    <property type="evidence" value="ECO:0007669"/>
    <property type="project" value="EnsemblPlants"/>
</dbReference>
<evidence type="ECO:0000259" key="5">
    <source>
        <dbReference type="PROSITE" id="PS50097"/>
    </source>
</evidence>
<accession>A0A9R1XRC8</accession>
<comment type="pathway">
    <text evidence="1">Protein modification; protein ubiquitination.</text>
</comment>
<evidence type="ECO:0008006" key="9">
    <source>
        <dbReference type="Google" id="ProtNLM"/>
    </source>
</evidence>
<dbReference type="Proteomes" id="UP000235145">
    <property type="component" value="Unassembled WGS sequence"/>
</dbReference>
<organism evidence="7 8">
    <name type="scientific">Lactuca sativa</name>
    <name type="common">Garden lettuce</name>
    <dbReference type="NCBI Taxonomy" id="4236"/>
    <lineage>
        <taxon>Eukaryota</taxon>
        <taxon>Viridiplantae</taxon>
        <taxon>Streptophyta</taxon>
        <taxon>Embryophyta</taxon>
        <taxon>Tracheophyta</taxon>
        <taxon>Spermatophyta</taxon>
        <taxon>Magnoliopsida</taxon>
        <taxon>eudicotyledons</taxon>
        <taxon>Gunneridae</taxon>
        <taxon>Pentapetalae</taxon>
        <taxon>asterids</taxon>
        <taxon>campanulids</taxon>
        <taxon>Asterales</taxon>
        <taxon>Asteraceae</taxon>
        <taxon>Cichorioideae</taxon>
        <taxon>Cichorieae</taxon>
        <taxon>Lactucinae</taxon>
        <taxon>Lactuca</taxon>
    </lineage>
</organism>
<dbReference type="GO" id="GO:0016324">
    <property type="term" value="C:apical plasma membrane"/>
    <property type="evidence" value="ECO:0007669"/>
    <property type="project" value="EnsemblPlants"/>
</dbReference>
<proteinExistence type="inferred from homology"/>
<dbReference type="PROSITE" id="PS51649">
    <property type="entry name" value="NPH3"/>
    <property type="match status" value="1"/>
</dbReference>
<dbReference type="Gramene" id="rna-gnl|WGS:NBSK|LSAT_3X27220_mrna">
    <property type="protein sequence ID" value="cds-PLY90750.1"/>
    <property type="gene ID" value="gene-LSAT_3X27220"/>
</dbReference>
<evidence type="ECO:0000313" key="7">
    <source>
        <dbReference type="EMBL" id="KAJ0218959.1"/>
    </source>
</evidence>
<evidence type="ECO:0000313" key="8">
    <source>
        <dbReference type="Proteomes" id="UP000235145"/>
    </source>
</evidence>
<dbReference type="InterPro" id="IPR027356">
    <property type="entry name" value="NPH3_dom"/>
</dbReference>
<dbReference type="GO" id="GO:0009911">
    <property type="term" value="P:positive regulation of flower development"/>
    <property type="evidence" value="ECO:0007669"/>
    <property type="project" value="EnsemblPlants"/>
</dbReference>
<comment type="caution">
    <text evidence="7">The sequence shown here is derived from an EMBL/GenBank/DDBJ whole genome shotgun (WGS) entry which is preliminary data.</text>
</comment>
<dbReference type="PANTHER" id="PTHR32370">
    <property type="entry name" value="OS12G0117600 PROTEIN"/>
    <property type="match status" value="1"/>
</dbReference>
<dbReference type="GO" id="GO:0045176">
    <property type="term" value="P:apical protein localization"/>
    <property type="evidence" value="ECO:0007669"/>
    <property type="project" value="EnsemblPlants"/>
</dbReference>
<dbReference type="GO" id="GO:0005770">
    <property type="term" value="C:late endosome"/>
    <property type="evidence" value="ECO:0007669"/>
    <property type="project" value="EnsemblPlants"/>
</dbReference>
<evidence type="ECO:0000256" key="2">
    <source>
        <dbReference type="ARBA" id="ARBA00022786"/>
    </source>
</evidence>
<sequence>MKFMKLGSKPDTFQADHESNSIRCVSSELETDFTVTVDDVKFYLHKFPLLSKSNRLQKLALSASEEDSDVVHLVDFPGGPKAFEICAKFCYGTTVSLSPYNVVAARCAAEYLEMTEDIDKGNLIFKIEVFLKSSVLRSWKDSIIVLQTTKSLQQWSEDIEITTRCIESIASKTAIDPSYVNWSYTYNRKLAATNRVAEVGSVPKDWWAEDLCELDIDVYKRVMLAVISKGKVEGDVIGEALKTYCLMWLPDCNDPFETDDAHVEKYKSLVESMIFLLTLDKGVDCSCSFLLKLLKVSILVEVDPLIRDDLIRNVSLKLDEASVHDLLIPAEHPQTTVYNVELVQFLVDRFLNPKSVDEEEETKDLVLVNPRRCTTVGRLIDGYLAEVGRDKNLTLSAFMTLSRSIPDSARPVHDGLYGAIDGYLKEHPSLTKEEKKKVCELIDVKKLTSKASSHAAQNDRLPLRMVVQILFHEQARVTSAVKLAALTKQEPVEQNWEIKVPLRSKSLRTPSRMKMNDDGDLEKQVMSSGGIRQLVPSRSRRILDRFWVVGMGQRRSHGESKSTVTSGSSQTKSSGSSSRKQRFSIS</sequence>
<dbReference type="Pfam" id="PF00651">
    <property type="entry name" value="BTB"/>
    <property type="match status" value="1"/>
</dbReference>
<dbReference type="Pfam" id="PF03000">
    <property type="entry name" value="NPH3"/>
    <property type="match status" value="1"/>
</dbReference>
<dbReference type="GO" id="GO:0009958">
    <property type="term" value="P:positive gravitropism"/>
    <property type="evidence" value="ECO:0007669"/>
    <property type="project" value="EnsemblPlants"/>
</dbReference>
<feature type="compositionally biased region" description="Low complexity" evidence="4">
    <location>
        <begin position="561"/>
        <end position="578"/>
    </location>
</feature>
<comment type="similarity">
    <text evidence="3">Belongs to the NPH3 family.</text>
</comment>
<dbReference type="Gene3D" id="3.30.710.10">
    <property type="entry name" value="Potassium Channel Kv1.1, Chain A"/>
    <property type="match status" value="1"/>
</dbReference>
<dbReference type="InterPro" id="IPR011333">
    <property type="entry name" value="SKP1/BTB/POZ_sf"/>
</dbReference>
<dbReference type="GO" id="GO:0010229">
    <property type="term" value="P:inflorescence development"/>
    <property type="evidence" value="ECO:0007669"/>
    <property type="project" value="EnsemblPlants"/>
</dbReference>
<gene>
    <name evidence="7" type="ORF">LSAT_V11C300111380</name>
</gene>
<evidence type="ECO:0000256" key="1">
    <source>
        <dbReference type="ARBA" id="ARBA00004906"/>
    </source>
</evidence>
<dbReference type="SUPFAM" id="SSF54695">
    <property type="entry name" value="POZ domain"/>
    <property type="match status" value="1"/>
</dbReference>
<reference evidence="7 8" key="1">
    <citation type="journal article" date="2017" name="Nat. Commun.">
        <title>Genome assembly with in vitro proximity ligation data and whole-genome triplication in lettuce.</title>
        <authorList>
            <person name="Reyes-Chin-Wo S."/>
            <person name="Wang Z."/>
            <person name="Yang X."/>
            <person name="Kozik A."/>
            <person name="Arikit S."/>
            <person name="Song C."/>
            <person name="Xia L."/>
            <person name="Froenicke L."/>
            <person name="Lavelle D.O."/>
            <person name="Truco M.J."/>
            <person name="Xia R."/>
            <person name="Zhu S."/>
            <person name="Xu C."/>
            <person name="Xu H."/>
            <person name="Xu X."/>
            <person name="Cox K."/>
            <person name="Korf I."/>
            <person name="Meyers B.C."/>
            <person name="Michelmore R.W."/>
        </authorList>
    </citation>
    <scope>NUCLEOTIDE SEQUENCE [LARGE SCALE GENOMIC DNA]</scope>
    <source>
        <strain evidence="8">cv. Salinas</strain>
        <tissue evidence="7">Seedlings</tissue>
    </source>
</reference>
<dbReference type="InterPro" id="IPR000210">
    <property type="entry name" value="BTB/POZ_dom"/>
</dbReference>
<dbReference type="PROSITE" id="PS50097">
    <property type="entry name" value="BTB"/>
    <property type="match status" value="1"/>
</dbReference>
<feature type="domain" description="BTB" evidence="5">
    <location>
        <begin position="31"/>
        <end position="99"/>
    </location>
</feature>
<dbReference type="CDD" id="cd18312">
    <property type="entry name" value="BTB_POZ_NPY3-like"/>
    <property type="match status" value="1"/>
</dbReference>
<dbReference type="GO" id="GO:2000012">
    <property type="term" value="P:regulation of auxin polar transport"/>
    <property type="evidence" value="ECO:0007669"/>
    <property type="project" value="EnsemblPlants"/>
</dbReference>
<dbReference type="GO" id="GO:0005829">
    <property type="term" value="C:cytosol"/>
    <property type="evidence" value="ECO:0007669"/>
    <property type="project" value="EnsemblPlants"/>
</dbReference>
<dbReference type="GO" id="GO:1901703">
    <property type="term" value="P:protein localization involved in auxin polar transport"/>
    <property type="evidence" value="ECO:0007669"/>
    <property type="project" value="EnsemblPlants"/>
</dbReference>
<dbReference type="OrthoDB" id="624345at2759"/>
<evidence type="ECO:0000256" key="3">
    <source>
        <dbReference type="PROSITE-ProRule" id="PRU00982"/>
    </source>
</evidence>
<dbReference type="GO" id="GO:0071365">
    <property type="term" value="P:cellular response to auxin stimulus"/>
    <property type="evidence" value="ECO:0007669"/>
    <property type="project" value="EnsemblPlants"/>
</dbReference>
<dbReference type="AlphaFoldDB" id="A0A9R1XRC8"/>
<dbReference type="InterPro" id="IPR043454">
    <property type="entry name" value="NPH3/RPT2-like"/>
</dbReference>
<feature type="domain" description="NPH3" evidence="6">
    <location>
        <begin position="205"/>
        <end position="476"/>
    </location>
</feature>
<feature type="region of interest" description="Disordered" evidence="4">
    <location>
        <begin position="554"/>
        <end position="586"/>
    </location>
</feature>
<name>A0A9R1XRC8_LACSA</name>
<keyword evidence="8" id="KW-1185">Reference proteome</keyword>